<dbReference type="Pfam" id="PF08031">
    <property type="entry name" value="BBE"/>
    <property type="match status" value="1"/>
</dbReference>
<comment type="similarity">
    <text evidence="2">Belongs to the oxygen-dependent FAD-linked oxidoreductase family.</text>
</comment>
<comment type="caution">
    <text evidence="7">The sequence shown here is derived from an EMBL/GenBank/DDBJ whole genome shotgun (WGS) entry which is preliminary data.</text>
</comment>
<name>A0A8H3IL88_9LECA</name>
<dbReference type="PANTHER" id="PTHR42973:SF9">
    <property type="entry name" value="FAD-BINDING PCMH-TYPE DOMAIN-CONTAINING PROTEIN-RELATED"/>
    <property type="match status" value="1"/>
</dbReference>
<sequence>MAKGTIRLDLLDLDLSNGTQIGPTSDYVQRWSTYDAPTYVTAVKPSTDADVAKIITYATNQSIPFLSTGGGHGFSITLGRLSNGIELDLSNFNSVSVDGKSNTLTIGGGVRFRDVINPLGQAHKEIPIGSESCVGMIGATLGGGVGRYNGLHGLLIDSLSSVKLVTAAGNIITASVSENSELFWGIRGAGFNYGTVLEATYNVYDETARSVLNADFLFAPNASQSILEYFKTLEKGLPSKLSFILLAGYSSKLAGSFIMVNAVYAGPHAEGEKYLHSLLNLSPIRHNLTMVPWSTINAVSFFGSEPTNYTCPTNTPHNVYGGAVHQFDINAFQTFYEGYEKLTSSMPVELEGTVYFIEFFAKQGVEAVPRNTTAYPWRNITAHLLFNFAYNSTNGALDRRINDFAKAARKNFTAVSGFAQPELYLSYGHGDEDLEMLYSAENLPRLRSLKAKWDPNNVYRYNYPIVL</sequence>
<dbReference type="InterPro" id="IPR036318">
    <property type="entry name" value="FAD-bd_PCMH-like_sf"/>
</dbReference>
<keyword evidence="4" id="KW-0274">FAD</keyword>
<keyword evidence="8" id="KW-1185">Reference proteome</keyword>
<dbReference type="PANTHER" id="PTHR42973">
    <property type="entry name" value="BINDING OXIDOREDUCTASE, PUTATIVE (AFU_ORTHOLOGUE AFUA_1G17690)-RELATED"/>
    <property type="match status" value="1"/>
</dbReference>
<dbReference type="InterPro" id="IPR012951">
    <property type="entry name" value="BBE"/>
</dbReference>
<evidence type="ECO:0000256" key="1">
    <source>
        <dbReference type="ARBA" id="ARBA00001974"/>
    </source>
</evidence>
<dbReference type="Gene3D" id="3.40.462.20">
    <property type="match status" value="1"/>
</dbReference>
<evidence type="ECO:0000313" key="7">
    <source>
        <dbReference type="EMBL" id="CAF9932182.1"/>
    </source>
</evidence>
<accession>A0A8H3IL88</accession>
<evidence type="ECO:0000313" key="8">
    <source>
        <dbReference type="Proteomes" id="UP000664521"/>
    </source>
</evidence>
<evidence type="ECO:0000256" key="5">
    <source>
        <dbReference type="ARBA" id="ARBA00023002"/>
    </source>
</evidence>
<dbReference type="InterPro" id="IPR006094">
    <property type="entry name" value="Oxid_FAD_bind_N"/>
</dbReference>
<evidence type="ECO:0000256" key="4">
    <source>
        <dbReference type="ARBA" id="ARBA00022827"/>
    </source>
</evidence>
<comment type="cofactor">
    <cofactor evidence="1">
        <name>FAD</name>
        <dbReference type="ChEBI" id="CHEBI:57692"/>
    </cofactor>
</comment>
<dbReference type="Proteomes" id="UP000664521">
    <property type="component" value="Unassembled WGS sequence"/>
</dbReference>
<keyword evidence="3" id="KW-0285">Flavoprotein</keyword>
<dbReference type="GO" id="GO:0071949">
    <property type="term" value="F:FAD binding"/>
    <property type="evidence" value="ECO:0007669"/>
    <property type="project" value="InterPro"/>
</dbReference>
<dbReference type="InterPro" id="IPR016169">
    <property type="entry name" value="FAD-bd_PCMH_sub2"/>
</dbReference>
<proteinExistence type="inferred from homology"/>
<dbReference type="InterPro" id="IPR050416">
    <property type="entry name" value="FAD-linked_Oxidoreductase"/>
</dbReference>
<dbReference type="SUPFAM" id="SSF56176">
    <property type="entry name" value="FAD-binding/transporter-associated domain-like"/>
    <property type="match status" value="1"/>
</dbReference>
<protein>
    <recommendedName>
        <fullName evidence="6">FAD-binding PCMH-type domain-containing protein</fullName>
    </recommendedName>
</protein>
<evidence type="ECO:0000256" key="3">
    <source>
        <dbReference type="ARBA" id="ARBA00022630"/>
    </source>
</evidence>
<dbReference type="AlphaFoldDB" id="A0A8H3IL88"/>
<dbReference type="Gene3D" id="3.30.465.10">
    <property type="match status" value="1"/>
</dbReference>
<feature type="domain" description="FAD-binding PCMH-type" evidence="6">
    <location>
        <begin position="32"/>
        <end position="206"/>
    </location>
</feature>
<dbReference type="OrthoDB" id="415825at2759"/>
<keyword evidence="5" id="KW-0560">Oxidoreductase</keyword>
<reference evidence="7" key="1">
    <citation type="submission" date="2021-03" db="EMBL/GenBank/DDBJ databases">
        <authorList>
            <person name="Tagirdzhanova G."/>
        </authorList>
    </citation>
    <scope>NUCLEOTIDE SEQUENCE</scope>
</reference>
<evidence type="ECO:0000259" key="6">
    <source>
        <dbReference type="PROSITE" id="PS51387"/>
    </source>
</evidence>
<dbReference type="PROSITE" id="PS51387">
    <property type="entry name" value="FAD_PCMH"/>
    <property type="match status" value="1"/>
</dbReference>
<dbReference type="EMBL" id="CAJPDS010000062">
    <property type="protein sequence ID" value="CAF9932182.1"/>
    <property type="molecule type" value="Genomic_DNA"/>
</dbReference>
<gene>
    <name evidence="7" type="ORF">HETSPECPRED_008289</name>
</gene>
<dbReference type="Pfam" id="PF01565">
    <property type="entry name" value="FAD_binding_4"/>
    <property type="match status" value="1"/>
</dbReference>
<dbReference type="InterPro" id="IPR016166">
    <property type="entry name" value="FAD-bd_PCMH"/>
</dbReference>
<dbReference type="GO" id="GO:0016491">
    <property type="term" value="F:oxidoreductase activity"/>
    <property type="evidence" value="ECO:0007669"/>
    <property type="project" value="UniProtKB-KW"/>
</dbReference>
<organism evidence="7 8">
    <name type="scientific">Heterodermia speciosa</name>
    <dbReference type="NCBI Taxonomy" id="116794"/>
    <lineage>
        <taxon>Eukaryota</taxon>
        <taxon>Fungi</taxon>
        <taxon>Dikarya</taxon>
        <taxon>Ascomycota</taxon>
        <taxon>Pezizomycotina</taxon>
        <taxon>Lecanoromycetes</taxon>
        <taxon>OSLEUM clade</taxon>
        <taxon>Lecanoromycetidae</taxon>
        <taxon>Caliciales</taxon>
        <taxon>Physciaceae</taxon>
        <taxon>Heterodermia</taxon>
    </lineage>
</organism>
<evidence type="ECO:0000256" key="2">
    <source>
        <dbReference type="ARBA" id="ARBA00005466"/>
    </source>
</evidence>